<evidence type="ECO:0000313" key="3">
    <source>
        <dbReference type="Proteomes" id="UP000694906"/>
    </source>
</evidence>
<organism evidence="3 4">
    <name type="scientific">Heterocephalus glaber</name>
    <name type="common">Naked mole rat</name>
    <dbReference type="NCBI Taxonomy" id="10181"/>
    <lineage>
        <taxon>Eukaryota</taxon>
        <taxon>Metazoa</taxon>
        <taxon>Chordata</taxon>
        <taxon>Craniata</taxon>
        <taxon>Vertebrata</taxon>
        <taxon>Euteleostomi</taxon>
        <taxon>Mammalia</taxon>
        <taxon>Eutheria</taxon>
        <taxon>Euarchontoglires</taxon>
        <taxon>Glires</taxon>
        <taxon>Rodentia</taxon>
        <taxon>Hystricomorpha</taxon>
        <taxon>Bathyergidae</taxon>
        <taxon>Heterocephalus</taxon>
    </lineage>
</organism>
<feature type="compositionally biased region" description="Basic and acidic residues" evidence="1">
    <location>
        <begin position="226"/>
        <end position="241"/>
    </location>
</feature>
<dbReference type="Proteomes" id="UP000694906">
    <property type="component" value="Unplaced"/>
</dbReference>
<dbReference type="GO" id="GO:0005739">
    <property type="term" value="C:mitochondrion"/>
    <property type="evidence" value="ECO:0007669"/>
    <property type="project" value="TreeGrafter"/>
</dbReference>
<evidence type="ECO:0000313" key="4">
    <source>
        <dbReference type="RefSeq" id="XP_021105446.1"/>
    </source>
</evidence>
<evidence type="ECO:0000259" key="2">
    <source>
        <dbReference type="Pfam" id="PF15783"/>
    </source>
</evidence>
<feature type="domain" description="Fibrous sheath-interacting protein 2 C-terminal" evidence="2">
    <location>
        <begin position="11"/>
        <end position="253"/>
    </location>
</feature>
<dbReference type="InterPro" id="IPR031554">
    <property type="entry name" value="FSIP2_C"/>
</dbReference>
<name>A0AAX6S7N8_HETGA</name>
<gene>
    <name evidence="4" type="primary">LOC101709629</name>
</gene>
<dbReference type="AlphaFoldDB" id="A0AAX6S7N8"/>
<dbReference type="RefSeq" id="XP_021105446.1">
    <property type="nucleotide sequence ID" value="XM_021249787.1"/>
</dbReference>
<feature type="region of interest" description="Disordered" evidence="1">
    <location>
        <begin position="216"/>
        <end position="241"/>
    </location>
</feature>
<accession>A0AAX6S7N8</accession>
<sequence length="259" mass="29047">MKCHQLIKHWNDTHSLSKTNLNKIASQLTKSVTAEVSRNNIILVAAEPEDYSSNLEEMDMISQVVDSVYGNMLQQSRSHEELYDLKDTNTVFPKVASLIVDGVSKVPLDRATSTSSYMGIFGDLDVDRIIEKTEKHAEKMVDGKSKLEEDKSGEECSVVIIPHVGRKAIKVDPHIISQHLAVISVKTQPLEKMKTECLKRTGHSIEELRQASVNGRSYAAVSSPDLENRERERRTSLDTTGRLDIKPFELSAKAMQKNE</sequence>
<protein>
    <submittedName>
        <fullName evidence="4">Fibrous sheath-interacting protein 2-like</fullName>
    </submittedName>
</protein>
<evidence type="ECO:0000256" key="1">
    <source>
        <dbReference type="SAM" id="MobiDB-lite"/>
    </source>
</evidence>
<proteinExistence type="predicted"/>
<dbReference type="PANTHER" id="PTHR21856">
    <property type="entry name" value="FIBROUS SHEATH-INTERACTING PROTEIN 2"/>
    <property type="match status" value="1"/>
</dbReference>
<dbReference type="PANTHER" id="PTHR21856:SF7">
    <property type="entry name" value="FIBROUS SHEATH-INTERACTING PROTEIN 2"/>
    <property type="match status" value="1"/>
</dbReference>
<dbReference type="GeneID" id="101709629"/>
<dbReference type="Pfam" id="PF15783">
    <property type="entry name" value="FSIP2"/>
    <property type="match status" value="1"/>
</dbReference>
<dbReference type="InterPro" id="IPR038891">
    <property type="entry name" value="FSIP2"/>
</dbReference>
<reference evidence="4" key="1">
    <citation type="submission" date="2025-08" db="UniProtKB">
        <authorList>
            <consortium name="RefSeq"/>
        </authorList>
    </citation>
    <scope>IDENTIFICATION</scope>
</reference>
<keyword evidence="3" id="KW-1185">Reference proteome</keyword>